<dbReference type="Proteomes" id="UP001149142">
    <property type="component" value="Unassembled WGS sequence"/>
</dbReference>
<proteinExistence type="predicted"/>
<keyword evidence="2" id="KW-1185">Reference proteome</keyword>
<accession>A0ABT4S079</accession>
<organism evidence="1 2">
    <name type="scientific">Mesoflavibacter profundi</name>
    <dbReference type="NCBI Taxonomy" id="2708110"/>
    <lineage>
        <taxon>Bacteria</taxon>
        <taxon>Pseudomonadati</taxon>
        <taxon>Bacteroidota</taxon>
        <taxon>Flavobacteriia</taxon>
        <taxon>Flavobacteriales</taxon>
        <taxon>Flavobacteriaceae</taxon>
        <taxon>Mesoflavibacter</taxon>
    </lineage>
</organism>
<sequence length="287" mass="32509">MKTIKTTISFIFCLIIVSCTTESDLDSIIIDNQTQNPSQNVLVKSEIISQTNKLDYTYNTENYLTTITGIDGNLNYTTEILYNASDLITQINYQESGPSTYSDTYTFTYSPSGLLTGYTANYEDVNLSYNGNIVNVTGTIEGDSNAFITLELNDNNLVTKLIESDSFTVFEYYSNQNISSIKKYDNSNSLQSEIYIGYDDNYNPFFNQLNSIYLERFIEFFYQSNGVSYAGFSGYDFPYSTKNISSVAHSENTTTNYTYTYNASDYPINVSQDTGSNTTAFQIEYYD</sequence>
<dbReference type="EMBL" id="JAPFGC010000002">
    <property type="protein sequence ID" value="MDA0177410.1"/>
    <property type="molecule type" value="Genomic_DNA"/>
</dbReference>
<dbReference type="RefSeq" id="WP_106687006.1">
    <property type="nucleotide sequence ID" value="NZ_CAXQEU010000158.1"/>
</dbReference>
<name>A0ABT4S079_9FLAO</name>
<evidence type="ECO:0008006" key="3">
    <source>
        <dbReference type="Google" id="ProtNLM"/>
    </source>
</evidence>
<evidence type="ECO:0000313" key="2">
    <source>
        <dbReference type="Proteomes" id="UP001149142"/>
    </source>
</evidence>
<gene>
    <name evidence="1" type="ORF">OOZ35_07910</name>
</gene>
<evidence type="ECO:0000313" key="1">
    <source>
        <dbReference type="EMBL" id="MDA0177410.1"/>
    </source>
</evidence>
<comment type="caution">
    <text evidence="1">The sequence shown here is derived from an EMBL/GenBank/DDBJ whole genome shotgun (WGS) entry which is preliminary data.</text>
</comment>
<protein>
    <recommendedName>
        <fullName evidence="3">DUF4595 domain-containing protein</fullName>
    </recommendedName>
</protein>
<reference evidence="1" key="1">
    <citation type="submission" date="2022-11" db="EMBL/GenBank/DDBJ databases">
        <title>Refractory cell wall polysaccharides provide important carbon source for microbial heterotrophs in the hadal ocean.</title>
        <authorList>
            <person name="Zhu X."/>
        </authorList>
    </citation>
    <scope>NUCLEOTIDE SEQUENCE</scope>
    <source>
        <strain evidence="1">MTRN7</strain>
    </source>
</reference>
<dbReference type="PROSITE" id="PS51257">
    <property type="entry name" value="PROKAR_LIPOPROTEIN"/>
    <property type="match status" value="1"/>
</dbReference>